<evidence type="ECO:0000313" key="2">
    <source>
        <dbReference type="Proteomes" id="UP000242381"/>
    </source>
</evidence>
<sequence>MPIIRSLVSDVISNKYITTQSSFHAYKRYKALPVILVIVTHSFRENLPFVTKQYVLLTADVVSDHSCQKTLGTIVALERFLTHHKPHQMPRPPTIMGYYLVLQSKSCR</sequence>
<reference evidence="1 2" key="1">
    <citation type="journal article" date="2016" name="Proc. Natl. Acad. Sci. U.S.A.">
        <title>Lipid metabolic changes in an early divergent fungus govern the establishment of a mutualistic symbiosis with endobacteria.</title>
        <authorList>
            <person name="Lastovetsky O.A."/>
            <person name="Gaspar M.L."/>
            <person name="Mondo S.J."/>
            <person name="LaButti K.M."/>
            <person name="Sandor L."/>
            <person name="Grigoriev I.V."/>
            <person name="Henry S.A."/>
            <person name="Pawlowska T.E."/>
        </authorList>
    </citation>
    <scope>NUCLEOTIDE SEQUENCE [LARGE SCALE GENOMIC DNA]</scope>
    <source>
        <strain evidence="1 2">ATCC 11559</strain>
    </source>
</reference>
<proteinExistence type="predicted"/>
<accession>A0A1X0S4Y0</accession>
<protein>
    <submittedName>
        <fullName evidence="1">Uncharacterized protein</fullName>
    </submittedName>
</protein>
<dbReference type="EMBL" id="KV921312">
    <property type="protein sequence ID" value="ORE19363.1"/>
    <property type="molecule type" value="Genomic_DNA"/>
</dbReference>
<name>A0A1X0S4Y0_RHIZD</name>
<dbReference type="Proteomes" id="UP000242381">
    <property type="component" value="Unassembled WGS sequence"/>
</dbReference>
<gene>
    <name evidence="1" type="ORF">BCV71DRAFT_234164</name>
</gene>
<evidence type="ECO:0000313" key="1">
    <source>
        <dbReference type="EMBL" id="ORE19363.1"/>
    </source>
</evidence>
<dbReference type="AlphaFoldDB" id="A0A1X0S4Y0"/>
<organism evidence="1 2">
    <name type="scientific">Rhizopus microsporus</name>
    <dbReference type="NCBI Taxonomy" id="58291"/>
    <lineage>
        <taxon>Eukaryota</taxon>
        <taxon>Fungi</taxon>
        <taxon>Fungi incertae sedis</taxon>
        <taxon>Mucoromycota</taxon>
        <taxon>Mucoromycotina</taxon>
        <taxon>Mucoromycetes</taxon>
        <taxon>Mucorales</taxon>
        <taxon>Mucorineae</taxon>
        <taxon>Rhizopodaceae</taxon>
        <taxon>Rhizopus</taxon>
    </lineage>
</organism>